<dbReference type="RefSeq" id="WP_036623272.1">
    <property type="nucleotide sequence ID" value="NZ_BGML01000003.1"/>
</dbReference>
<comment type="caution">
    <text evidence="5">The sequence shown here is derived from an EMBL/GenBank/DDBJ whole genome shotgun (WGS) entry which is preliminary data.</text>
</comment>
<keyword evidence="7" id="KW-1185">Reference proteome</keyword>
<dbReference type="PIRSF" id="PIRSF019455">
    <property type="entry name" value="CopR_AtkY"/>
    <property type="match status" value="1"/>
</dbReference>
<protein>
    <submittedName>
        <fullName evidence="6">BlaI/MecI/CopY family transcriptional regulator</fullName>
    </submittedName>
    <submittedName>
        <fullName evidence="5">Penicillinase repressor family protein</fullName>
    </submittedName>
</protein>
<evidence type="ECO:0000256" key="3">
    <source>
        <dbReference type="ARBA" id="ARBA00023125"/>
    </source>
</evidence>
<dbReference type="Pfam" id="PF03965">
    <property type="entry name" value="Penicillinase_R"/>
    <property type="match status" value="1"/>
</dbReference>
<dbReference type="GO" id="GO:0003677">
    <property type="term" value="F:DNA binding"/>
    <property type="evidence" value="ECO:0007669"/>
    <property type="project" value="UniProtKB-KW"/>
</dbReference>
<keyword evidence="2" id="KW-0805">Transcription regulation</keyword>
<dbReference type="EMBL" id="WNZZ01000016">
    <property type="protein sequence ID" value="MUG24564.1"/>
    <property type="molecule type" value="Genomic_DNA"/>
</dbReference>
<organism evidence="5 7">
    <name type="scientific">Paenibacillus macerans</name>
    <name type="common">Bacillus macerans</name>
    <dbReference type="NCBI Taxonomy" id="44252"/>
    <lineage>
        <taxon>Bacteria</taxon>
        <taxon>Bacillati</taxon>
        <taxon>Bacillota</taxon>
        <taxon>Bacilli</taxon>
        <taxon>Bacillales</taxon>
        <taxon>Paenibacillaceae</taxon>
        <taxon>Paenibacillus</taxon>
    </lineage>
</organism>
<dbReference type="InterPro" id="IPR036388">
    <property type="entry name" value="WH-like_DNA-bd_sf"/>
</dbReference>
<reference evidence="5 7" key="1">
    <citation type="submission" date="2014-04" db="EMBL/GenBank/DDBJ databases">
        <authorList>
            <person name="Bishop-Lilly K.A."/>
            <person name="Broomall S.M."/>
            <person name="Chain P.S."/>
            <person name="Chertkov O."/>
            <person name="Coyne S.R."/>
            <person name="Daligault H.E."/>
            <person name="Davenport K.W."/>
            <person name="Erkkila T."/>
            <person name="Frey K.G."/>
            <person name="Gibbons H.S."/>
            <person name="Gu W."/>
            <person name="Jaissle J."/>
            <person name="Johnson S.L."/>
            <person name="Koroleva G.I."/>
            <person name="Ladner J.T."/>
            <person name="Lo C.-C."/>
            <person name="Minogue T.D."/>
            <person name="Munk C."/>
            <person name="Palacios G.F."/>
            <person name="Redden C.L."/>
            <person name="Rosenzweig C.N."/>
            <person name="Scholz M.B."/>
            <person name="Teshima H."/>
            <person name="Xu Y."/>
        </authorList>
    </citation>
    <scope>NUCLEOTIDE SEQUENCE [LARGE SCALE GENOMIC DNA]</scope>
    <source>
        <strain evidence="5 7">8244</strain>
    </source>
</reference>
<gene>
    <name evidence="5" type="ORF">DJ90_1532</name>
    <name evidence="6" type="ORF">GNQ08_19515</name>
</gene>
<accession>A0A090ZAR7</accession>
<comment type="similarity">
    <text evidence="1">Belongs to the BlaI transcriptional regulatory family.</text>
</comment>
<evidence type="ECO:0000313" key="8">
    <source>
        <dbReference type="Proteomes" id="UP000442469"/>
    </source>
</evidence>
<keyword evidence="3" id="KW-0238">DNA-binding</keyword>
<dbReference type="Proteomes" id="UP000029278">
    <property type="component" value="Unassembled WGS sequence"/>
</dbReference>
<dbReference type="PATRIC" id="fig|44252.3.peg.3156"/>
<dbReference type="GeneID" id="77007447"/>
<evidence type="ECO:0000313" key="5">
    <source>
        <dbReference type="EMBL" id="KFN08374.1"/>
    </source>
</evidence>
<dbReference type="InterPro" id="IPR036390">
    <property type="entry name" value="WH_DNA-bd_sf"/>
</dbReference>
<dbReference type="EMBL" id="JMQA01000029">
    <property type="protein sequence ID" value="KFN08374.1"/>
    <property type="molecule type" value="Genomic_DNA"/>
</dbReference>
<evidence type="ECO:0000256" key="1">
    <source>
        <dbReference type="ARBA" id="ARBA00011046"/>
    </source>
</evidence>
<evidence type="ECO:0000313" key="6">
    <source>
        <dbReference type="EMBL" id="MUG24564.1"/>
    </source>
</evidence>
<dbReference type="STRING" id="44252.DJ90_1532"/>
<name>A0A090ZAR7_PAEMA</name>
<evidence type="ECO:0000313" key="7">
    <source>
        <dbReference type="Proteomes" id="UP000029278"/>
    </source>
</evidence>
<dbReference type="AlphaFoldDB" id="A0A090ZAR7"/>
<sequence>MRKKAQSISPSELVVMKVLWKERNCTASVIIDQVSMEAEWHFRTIKTLLRNLVRKQFAGFKVDEHDSRIYYYFPLIEEEAYLRQERQQFLDMYYNGNRHSLLAGFLQDGGLSPREAEMLKQLLSQNDEPRGDERP</sequence>
<dbReference type="HOGENOM" id="CLU_119090_2_1_9"/>
<proteinExistence type="inferred from homology"/>
<evidence type="ECO:0000256" key="4">
    <source>
        <dbReference type="ARBA" id="ARBA00023163"/>
    </source>
</evidence>
<dbReference type="OrthoDB" id="1849040at2"/>
<dbReference type="Gene3D" id="1.10.4040.10">
    <property type="entry name" value="Penicillinase repressor domain"/>
    <property type="match status" value="1"/>
</dbReference>
<dbReference type="Gene3D" id="1.10.10.10">
    <property type="entry name" value="Winged helix-like DNA-binding domain superfamily/Winged helix DNA-binding domain"/>
    <property type="match status" value="1"/>
</dbReference>
<dbReference type="Proteomes" id="UP000442469">
    <property type="component" value="Unassembled WGS sequence"/>
</dbReference>
<evidence type="ECO:0000256" key="2">
    <source>
        <dbReference type="ARBA" id="ARBA00023015"/>
    </source>
</evidence>
<dbReference type="InterPro" id="IPR005650">
    <property type="entry name" value="BlaI_family"/>
</dbReference>
<reference evidence="6 8" key="2">
    <citation type="submission" date="2019-11" db="EMBL/GenBank/DDBJ databases">
        <title>Draft genome sequences of five Paenibacillus species of dairy origin.</title>
        <authorList>
            <person name="Olajide A.M."/>
            <person name="Chen S."/>
            <person name="Lapointe G."/>
        </authorList>
    </citation>
    <scope>NUCLEOTIDE SEQUENCE [LARGE SCALE GENOMIC DNA]</scope>
    <source>
        <strain evidence="6 8">3CT49</strain>
    </source>
</reference>
<dbReference type="SUPFAM" id="SSF46785">
    <property type="entry name" value="Winged helix' DNA-binding domain"/>
    <property type="match status" value="1"/>
</dbReference>
<dbReference type="GO" id="GO:0045892">
    <property type="term" value="P:negative regulation of DNA-templated transcription"/>
    <property type="evidence" value="ECO:0007669"/>
    <property type="project" value="InterPro"/>
</dbReference>
<keyword evidence="4" id="KW-0804">Transcription</keyword>